<evidence type="ECO:0000256" key="5">
    <source>
        <dbReference type="RuleBase" id="RU003355"/>
    </source>
</evidence>
<keyword evidence="1 4" id="KW-0645">Protease</keyword>
<evidence type="ECO:0000313" key="8">
    <source>
        <dbReference type="EMBL" id="CAA6804038.1"/>
    </source>
</evidence>
<dbReference type="GO" id="GO:0016485">
    <property type="term" value="P:protein processing"/>
    <property type="evidence" value="ECO:0007669"/>
    <property type="project" value="TreeGrafter"/>
</dbReference>
<dbReference type="InterPro" id="IPR036852">
    <property type="entry name" value="Peptidase_S8/S53_dom_sf"/>
</dbReference>
<dbReference type="Pfam" id="PF18962">
    <property type="entry name" value="Por_Secre_tail"/>
    <property type="match status" value="1"/>
</dbReference>
<feature type="chain" id="PRO_5027768988" evidence="6">
    <location>
        <begin position="25"/>
        <end position="895"/>
    </location>
</feature>
<dbReference type="InterPro" id="IPR036116">
    <property type="entry name" value="FN3_sf"/>
</dbReference>
<feature type="domain" description="Fibronectin type-III" evidence="7">
    <location>
        <begin position="470"/>
        <end position="554"/>
    </location>
</feature>
<evidence type="ECO:0000256" key="2">
    <source>
        <dbReference type="ARBA" id="ARBA00022801"/>
    </source>
</evidence>
<keyword evidence="2 4" id="KW-0378">Hydrolase</keyword>
<dbReference type="CDD" id="cd00063">
    <property type="entry name" value="FN3"/>
    <property type="match status" value="1"/>
</dbReference>
<dbReference type="PANTHER" id="PTHR42884:SF14">
    <property type="entry name" value="NEUROENDOCRINE CONVERTASE 1"/>
    <property type="match status" value="1"/>
</dbReference>
<keyword evidence="3 4" id="KW-0720">Serine protease</keyword>
<dbReference type="SUPFAM" id="SSF52743">
    <property type="entry name" value="Subtilisin-like"/>
    <property type="match status" value="1"/>
</dbReference>
<feature type="active site" description="Charge relay system" evidence="4">
    <location>
        <position position="389"/>
    </location>
</feature>
<dbReference type="InterPro" id="IPR023828">
    <property type="entry name" value="Peptidase_S8_Ser-AS"/>
</dbReference>
<dbReference type="GO" id="GO:0004252">
    <property type="term" value="F:serine-type endopeptidase activity"/>
    <property type="evidence" value="ECO:0007669"/>
    <property type="project" value="UniProtKB-UniRule"/>
</dbReference>
<feature type="active site" description="Charge relay system" evidence="4">
    <location>
        <position position="216"/>
    </location>
</feature>
<feature type="domain" description="Fibronectin type-III" evidence="7">
    <location>
        <begin position="557"/>
        <end position="644"/>
    </location>
</feature>
<dbReference type="Pfam" id="PF00082">
    <property type="entry name" value="Peptidase_S8"/>
    <property type="match status" value="1"/>
</dbReference>
<sequence length="895" mass="96499">MQLHLTFKLLLCFFLIGLNNNLSAQENFPHIEGEVLIRVKDGHSIAWVIKDLEIHKGLQTYVNTKSLLSEHMNIWQVTFNKDIVSTSKMLEKAKNHPSVHNAQLNYILEKRATPNDASYSQQWQYEQASDFDLDASTAWDITTGGVTALGDTIVICVIDDGLQVNHPDWGDNVWRNHQEIPGNGIDDDGNGYIDDFQGWNADNNDNDIVASGFSTHGTPVAGIIAAQGNNGLGVTGVNWDAKLMFVVGGGNSANSIAAYDYPLACRKLYNQTNGALGAFVVATNASWGVDNQQCATYAPLVNEFYDTLGVHGILSAAATANANNNVDVTGDFPTSCSSDFLITVTNMNQSGNKIGQAGYGLTTVDLGAYGEGTYTLTTNSGYGSFGGTSGATPHVTGIIGLLYSVPCPRLALLARTEPAQTALLLKQIILNSSVSNVDLQGLTVSGGVLNMKNALDSAMVIGCSLSGCHEPYNVLANAVTGTTASINWDRVDSTNLYYLRYRVVGTPTWMFSNTSDTFSLLSGLTACSDYEVEIAADCDSSVYSSNYIFKTGDCCLAPSTITVDTSNLTTATFSWAVDPSVTTYTVEYKLRTASTWLTTTTTSPGITLSGLDSCEAYELRILSTCAVNVNNQYSATIEFETTGCGNCASTNYCTSVGQNSTDDWIQGVSINNINNITGNDGGYVSFVNGGPTTDLAQGGAYPISIDIGFNTGFWATEWSLKVWIDYNQDEIFNDSTELVYDPGLILTATNTHRGTVTIPNNAVLSRTRMRVAVKWGTNLLSSCGNASYGETEDYCINITQPTGITVEEILPSTTLNIYPNPFESQVTVNMNSIEDQTATLILSTITGQEIINLTTQLDLGENMLQLPTNRLPQGVYLMRLLLEDGSILTKKVIKQ</sequence>
<evidence type="ECO:0000256" key="3">
    <source>
        <dbReference type="ARBA" id="ARBA00022825"/>
    </source>
</evidence>
<keyword evidence="6" id="KW-0732">Signal</keyword>
<dbReference type="InterPro" id="IPR023827">
    <property type="entry name" value="Peptidase_S8_Asp-AS"/>
</dbReference>
<name>A0A6S6SMU7_9BACT</name>
<evidence type="ECO:0000256" key="6">
    <source>
        <dbReference type="SAM" id="SignalP"/>
    </source>
</evidence>
<dbReference type="InterPro" id="IPR026444">
    <property type="entry name" value="Secre_tail"/>
</dbReference>
<feature type="active site" description="Charge relay system" evidence="4">
    <location>
        <position position="159"/>
    </location>
</feature>
<dbReference type="InterPro" id="IPR013783">
    <property type="entry name" value="Ig-like_fold"/>
</dbReference>
<dbReference type="NCBIfam" id="TIGR04183">
    <property type="entry name" value="Por_Secre_tail"/>
    <property type="match status" value="1"/>
</dbReference>
<gene>
    <name evidence="8" type="ORF">HELGO_WM33110</name>
</gene>
<dbReference type="EMBL" id="CACVAQ010000094">
    <property type="protein sequence ID" value="CAA6804038.1"/>
    <property type="molecule type" value="Genomic_DNA"/>
</dbReference>
<dbReference type="Gene3D" id="3.40.50.200">
    <property type="entry name" value="Peptidase S8/S53 domain"/>
    <property type="match status" value="1"/>
</dbReference>
<feature type="signal peptide" evidence="6">
    <location>
        <begin position="1"/>
        <end position="24"/>
    </location>
</feature>
<evidence type="ECO:0000256" key="1">
    <source>
        <dbReference type="ARBA" id="ARBA00022670"/>
    </source>
</evidence>
<dbReference type="InterPro" id="IPR022398">
    <property type="entry name" value="Peptidase_S8_His-AS"/>
</dbReference>
<dbReference type="AlphaFoldDB" id="A0A6S6SMU7"/>
<protein>
    <submittedName>
        <fullName evidence="8">T9SS C-terminal target domain-containing protein</fullName>
    </submittedName>
</protein>
<dbReference type="PROSITE" id="PS00137">
    <property type="entry name" value="SUBTILASE_HIS"/>
    <property type="match status" value="1"/>
</dbReference>
<evidence type="ECO:0000256" key="4">
    <source>
        <dbReference type="PROSITE-ProRule" id="PRU01240"/>
    </source>
</evidence>
<comment type="similarity">
    <text evidence="4 5">Belongs to the peptidase S8 family.</text>
</comment>
<evidence type="ECO:0000259" key="7">
    <source>
        <dbReference type="PROSITE" id="PS50853"/>
    </source>
</evidence>
<dbReference type="PROSITE" id="PS51892">
    <property type="entry name" value="SUBTILASE"/>
    <property type="match status" value="1"/>
</dbReference>
<dbReference type="GO" id="GO:0016020">
    <property type="term" value="C:membrane"/>
    <property type="evidence" value="ECO:0007669"/>
    <property type="project" value="TreeGrafter"/>
</dbReference>
<dbReference type="InterPro" id="IPR015500">
    <property type="entry name" value="Peptidase_S8_subtilisin-rel"/>
</dbReference>
<dbReference type="PRINTS" id="PR00723">
    <property type="entry name" value="SUBTILISIN"/>
</dbReference>
<accession>A0A6S6SMU7</accession>
<dbReference type="InterPro" id="IPR003961">
    <property type="entry name" value="FN3_dom"/>
</dbReference>
<dbReference type="PROSITE" id="PS00138">
    <property type="entry name" value="SUBTILASE_SER"/>
    <property type="match status" value="1"/>
</dbReference>
<dbReference type="PANTHER" id="PTHR42884">
    <property type="entry name" value="PROPROTEIN CONVERTASE SUBTILISIN/KEXIN-RELATED"/>
    <property type="match status" value="1"/>
</dbReference>
<organism evidence="8">
    <name type="scientific">uncultured Aureispira sp</name>
    <dbReference type="NCBI Taxonomy" id="1331704"/>
    <lineage>
        <taxon>Bacteria</taxon>
        <taxon>Pseudomonadati</taxon>
        <taxon>Bacteroidota</taxon>
        <taxon>Saprospiria</taxon>
        <taxon>Saprospirales</taxon>
        <taxon>Saprospiraceae</taxon>
        <taxon>Aureispira</taxon>
        <taxon>environmental samples</taxon>
    </lineage>
</organism>
<proteinExistence type="inferred from homology"/>
<dbReference type="PROSITE" id="PS00136">
    <property type="entry name" value="SUBTILASE_ASP"/>
    <property type="match status" value="1"/>
</dbReference>
<dbReference type="Gene3D" id="2.60.40.10">
    <property type="entry name" value="Immunoglobulins"/>
    <property type="match status" value="2"/>
</dbReference>
<dbReference type="Pfam" id="PF20009">
    <property type="entry name" value="GEVED"/>
    <property type="match status" value="1"/>
</dbReference>
<reference evidence="8" key="1">
    <citation type="submission" date="2020-01" db="EMBL/GenBank/DDBJ databases">
        <authorList>
            <person name="Meier V. D."/>
            <person name="Meier V D."/>
        </authorList>
    </citation>
    <scope>NUCLEOTIDE SEQUENCE</scope>
    <source>
        <strain evidence="8">HLG_WM_MAG_10</strain>
    </source>
</reference>
<dbReference type="SUPFAM" id="SSF49265">
    <property type="entry name" value="Fibronectin type III"/>
    <property type="match status" value="1"/>
</dbReference>
<dbReference type="InterPro" id="IPR000209">
    <property type="entry name" value="Peptidase_S8/S53_dom"/>
</dbReference>
<dbReference type="InterPro" id="IPR045474">
    <property type="entry name" value="GEVED"/>
</dbReference>
<dbReference type="PROSITE" id="PS50853">
    <property type="entry name" value="FN3"/>
    <property type="match status" value="2"/>
</dbReference>